<protein>
    <submittedName>
        <fullName evidence="1">Uncharacterized protein</fullName>
    </submittedName>
</protein>
<sequence length="55" mass="6318">MEDISALKQGLVTVFNDNFSKKLLDIAQNDTSVKRGFIEALLRRIKRLIQFVPVK</sequence>
<accession>A0A7R9PSS4</accession>
<dbReference type="EMBL" id="OE852412">
    <property type="protein sequence ID" value="CAD7615802.1"/>
    <property type="molecule type" value="Genomic_DNA"/>
</dbReference>
<evidence type="ECO:0000313" key="1">
    <source>
        <dbReference type="EMBL" id="CAD7615802.1"/>
    </source>
</evidence>
<reference evidence="1" key="1">
    <citation type="submission" date="2020-11" db="EMBL/GenBank/DDBJ databases">
        <authorList>
            <person name="Tran Van P."/>
        </authorList>
    </citation>
    <scope>NUCLEOTIDE SEQUENCE</scope>
</reference>
<name>A0A7R9PSS4_TIMGE</name>
<organism evidence="1">
    <name type="scientific">Timema genevievae</name>
    <name type="common">Walking stick</name>
    <dbReference type="NCBI Taxonomy" id="629358"/>
    <lineage>
        <taxon>Eukaryota</taxon>
        <taxon>Metazoa</taxon>
        <taxon>Ecdysozoa</taxon>
        <taxon>Arthropoda</taxon>
        <taxon>Hexapoda</taxon>
        <taxon>Insecta</taxon>
        <taxon>Pterygota</taxon>
        <taxon>Neoptera</taxon>
        <taxon>Polyneoptera</taxon>
        <taxon>Phasmatodea</taxon>
        <taxon>Timematodea</taxon>
        <taxon>Timematoidea</taxon>
        <taxon>Timematidae</taxon>
        <taxon>Timema</taxon>
    </lineage>
</organism>
<gene>
    <name evidence="1" type="ORF">TGEB3V08_LOCUS11602</name>
</gene>
<dbReference type="AlphaFoldDB" id="A0A7R9PSS4"/>
<proteinExistence type="predicted"/>